<dbReference type="GO" id="GO:0046872">
    <property type="term" value="F:metal ion binding"/>
    <property type="evidence" value="ECO:0007669"/>
    <property type="project" value="UniProtKB-KW"/>
</dbReference>
<evidence type="ECO:0000259" key="4">
    <source>
        <dbReference type="SMART" id="SM00922"/>
    </source>
</evidence>
<protein>
    <recommendedName>
        <fullName evidence="4">Mandelate racemase/muconate lactonizing enzyme C-terminal domain-containing protein</fullName>
    </recommendedName>
</protein>
<dbReference type="EMBL" id="WMBA01000004">
    <property type="protein sequence ID" value="MTD53183.1"/>
    <property type="molecule type" value="Genomic_DNA"/>
</dbReference>
<dbReference type="Gene3D" id="3.30.390.10">
    <property type="entry name" value="Enolase-like, N-terminal domain"/>
    <property type="match status" value="1"/>
</dbReference>
<dbReference type="SUPFAM" id="SSF51604">
    <property type="entry name" value="Enolase C-terminal domain-like"/>
    <property type="match status" value="1"/>
</dbReference>
<keyword evidence="3" id="KW-0413">Isomerase</keyword>
<dbReference type="InterPro" id="IPR013342">
    <property type="entry name" value="Mandelate_racemase_C"/>
</dbReference>
<dbReference type="Pfam" id="PF02746">
    <property type="entry name" value="MR_MLE_N"/>
    <property type="match status" value="1"/>
</dbReference>
<dbReference type="SFLD" id="SFLDS00001">
    <property type="entry name" value="Enolase"/>
    <property type="match status" value="1"/>
</dbReference>
<evidence type="ECO:0000256" key="1">
    <source>
        <dbReference type="ARBA" id="ARBA00008031"/>
    </source>
</evidence>
<keyword evidence="6" id="KW-1185">Reference proteome</keyword>
<dbReference type="SUPFAM" id="SSF54826">
    <property type="entry name" value="Enolase N-terminal domain-like"/>
    <property type="match status" value="1"/>
</dbReference>
<evidence type="ECO:0000313" key="5">
    <source>
        <dbReference type="EMBL" id="MTD53183.1"/>
    </source>
</evidence>
<dbReference type="InterPro" id="IPR029017">
    <property type="entry name" value="Enolase-like_N"/>
</dbReference>
<dbReference type="AlphaFoldDB" id="A0A6N7YWD2"/>
<dbReference type="GO" id="GO:0016854">
    <property type="term" value="F:racemase and epimerase activity"/>
    <property type="evidence" value="ECO:0007669"/>
    <property type="project" value="UniProtKB-ARBA"/>
</dbReference>
<dbReference type="SFLD" id="SFLDG00180">
    <property type="entry name" value="muconate_cycloisomerase"/>
    <property type="match status" value="1"/>
</dbReference>
<dbReference type="PANTHER" id="PTHR48073:SF2">
    <property type="entry name" value="O-SUCCINYLBENZOATE SYNTHASE"/>
    <property type="match status" value="1"/>
</dbReference>
<dbReference type="PANTHER" id="PTHR48073">
    <property type="entry name" value="O-SUCCINYLBENZOATE SYNTHASE-RELATED"/>
    <property type="match status" value="1"/>
</dbReference>
<comment type="similarity">
    <text evidence="1">Belongs to the mandelate racemase/muconate lactonizing enzyme family.</text>
</comment>
<comment type="caution">
    <text evidence="5">The sequence shown here is derived from an EMBL/GenBank/DDBJ whole genome shotgun (WGS) entry which is preliminary data.</text>
</comment>
<dbReference type="SMART" id="SM00922">
    <property type="entry name" value="MR_MLE"/>
    <property type="match status" value="1"/>
</dbReference>
<feature type="domain" description="Mandelate racemase/muconate lactonizing enzyme C-terminal" evidence="4">
    <location>
        <begin position="140"/>
        <end position="237"/>
    </location>
</feature>
<evidence type="ECO:0000256" key="2">
    <source>
        <dbReference type="ARBA" id="ARBA00022723"/>
    </source>
</evidence>
<dbReference type="InterPro" id="IPR013341">
    <property type="entry name" value="Mandelate_racemase_N_dom"/>
</dbReference>
<evidence type="ECO:0000256" key="3">
    <source>
        <dbReference type="ARBA" id="ARBA00023235"/>
    </source>
</evidence>
<name>A0A6N7YWD2_9PSEU</name>
<dbReference type="Proteomes" id="UP000440096">
    <property type="component" value="Unassembled WGS sequence"/>
</dbReference>
<reference evidence="5 6" key="1">
    <citation type="submission" date="2019-11" db="EMBL/GenBank/DDBJ databases">
        <title>Draft genome of Amycolatopsis RM579.</title>
        <authorList>
            <person name="Duangmal K."/>
            <person name="Mingma R."/>
        </authorList>
    </citation>
    <scope>NUCLEOTIDE SEQUENCE [LARGE SCALE GENOMIC DNA]</scope>
    <source>
        <strain evidence="5 6">RM579</strain>
    </source>
</reference>
<sequence>MRIDGVDLWIVTIPHPEPVTWAGVVESSAQSVLLRVRTDAGPSGLAQARLHPAWSGTTPRLTAQALHELYTPLVLGANPLAAQRIQAAIDRVRGWSPAKSLLECALTDLRARLAGLPLRTYLGGWSDEARVAAVVTRGPAGQRVDELGKAVARYGFTAVKVKIGTDVHQDIALVHEIRATFGPEPEIRVDANSGYSLADALFAADAFAEAGVAHFEDPCPLEPPAARREVFRRSRVPVLADRVVDSEASARRVIADGASAVSVKVQRVGFGTANRIRQVCEDENVPAVTGLSGEAVIGALAGLQLHAAYRHFTTLPAEESYFAALPHDVVSCVPEIRDGKIVLPDAPGLGVELDPEALAAFGVRYPG</sequence>
<proteinExistence type="inferred from homology"/>
<dbReference type="Pfam" id="PF13378">
    <property type="entry name" value="MR_MLE_C"/>
    <property type="match status" value="1"/>
</dbReference>
<keyword evidence="2" id="KW-0479">Metal-binding</keyword>
<dbReference type="RefSeq" id="WP_154755431.1">
    <property type="nucleotide sequence ID" value="NZ_WMBA01000004.1"/>
</dbReference>
<dbReference type="InterPro" id="IPR029065">
    <property type="entry name" value="Enolase_C-like"/>
</dbReference>
<organism evidence="5 6">
    <name type="scientific">Amycolatopsis pithecellobii</name>
    <dbReference type="NCBI Taxonomy" id="664692"/>
    <lineage>
        <taxon>Bacteria</taxon>
        <taxon>Bacillati</taxon>
        <taxon>Actinomycetota</taxon>
        <taxon>Actinomycetes</taxon>
        <taxon>Pseudonocardiales</taxon>
        <taxon>Pseudonocardiaceae</taxon>
        <taxon>Amycolatopsis</taxon>
    </lineage>
</organism>
<gene>
    <name evidence="5" type="ORF">GKO32_04200</name>
</gene>
<accession>A0A6N7YWD2</accession>
<dbReference type="Gene3D" id="3.20.20.120">
    <property type="entry name" value="Enolase-like C-terminal domain"/>
    <property type="match status" value="1"/>
</dbReference>
<dbReference type="InterPro" id="IPR036849">
    <property type="entry name" value="Enolase-like_C_sf"/>
</dbReference>
<dbReference type="OrthoDB" id="5241672at2"/>
<evidence type="ECO:0000313" key="6">
    <source>
        <dbReference type="Proteomes" id="UP000440096"/>
    </source>
</evidence>